<proteinExistence type="predicted"/>
<sequence length="123" mass="14221">MIFLIDVNRAIVNASTSSFSVPYSLIYASPKKSSVFDQSMRSTQTSKILKNRNSPFRLWIQSGMMKNVDSFDLAITGFLILLLFLFLFEPYELVGLGFINRYVCFLTQAYNIFLARFIEINKY</sequence>
<evidence type="ECO:0000256" key="1">
    <source>
        <dbReference type="SAM" id="Phobius"/>
    </source>
</evidence>
<feature type="transmembrane region" description="Helical" evidence="1">
    <location>
        <begin position="70"/>
        <end position="87"/>
    </location>
</feature>
<keyword evidence="1" id="KW-0472">Membrane</keyword>
<dbReference type="Proteomes" id="UP000091820">
    <property type="component" value="Unassembled WGS sequence"/>
</dbReference>
<keyword evidence="1" id="KW-0812">Transmembrane</keyword>
<dbReference type="VEuPathDB" id="VectorBase:GBRI016275"/>
<keyword evidence="3" id="KW-1185">Reference proteome</keyword>
<reference evidence="3" key="1">
    <citation type="submission" date="2014-03" db="EMBL/GenBank/DDBJ databases">
        <authorList>
            <person name="Aksoy S."/>
            <person name="Warren W."/>
            <person name="Wilson R.K."/>
        </authorList>
    </citation>
    <scope>NUCLEOTIDE SEQUENCE [LARGE SCALE GENOMIC DNA]</scope>
    <source>
        <strain evidence="3">IAEA</strain>
    </source>
</reference>
<dbReference type="EnsemblMetazoa" id="GBRI016275-RA">
    <property type="protein sequence ID" value="GBRI016275-PA"/>
    <property type="gene ID" value="GBRI016275"/>
</dbReference>
<keyword evidence="1" id="KW-1133">Transmembrane helix</keyword>
<name>A0A1A9WE73_9MUSC</name>
<evidence type="ECO:0000313" key="3">
    <source>
        <dbReference type="Proteomes" id="UP000091820"/>
    </source>
</evidence>
<dbReference type="AlphaFoldDB" id="A0A1A9WE73"/>
<protein>
    <submittedName>
        <fullName evidence="2">Uncharacterized protein</fullName>
    </submittedName>
</protein>
<feature type="transmembrane region" description="Helical" evidence="1">
    <location>
        <begin position="99"/>
        <end position="118"/>
    </location>
</feature>
<organism evidence="2 3">
    <name type="scientific">Glossina brevipalpis</name>
    <dbReference type="NCBI Taxonomy" id="37001"/>
    <lineage>
        <taxon>Eukaryota</taxon>
        <taxon>Metazoa</taxon>
        <taxon>Ecdysozoa</taxon>
        <taxon>Arthropoda</taxon>
        <taxon>Hexapoda</taxon>
        <taxon>Insecta</taxon>
        <taxon>Pterygota</taxon>
        <taxon>Neoptera</taxon>
        <taxon>Endopterygota</taxon>
        <taxon>Diptera</taxon>
        <taxon>Brachycera</taxon>
        <taxon>Muscomorpha</taxon>
        <taxon>Hippoboscoidea</taxon>
        <taxon>Glossinidae</taxon>
        <taxon>Glossina</taxon>
    </lineage>
</organism>
<reference evidence="2" key="2">
    <citation type="submission" date="2020-05" db="UniProtKB">
        <authorList>
            <consortium name="EnsemblMetazoa"/>
        </authorList>
    </citation>
    <scope>IDENTIFICATION</scope>
    <source>
        <strain evidence="2">IAEA</strain>
    </source>
</reference>
<evidence type="ECO:0000313" key="2">
    <source>
        <dbReference type="EnsemblMetazoa" id="GBRI016275-PA"/>
    </source>
</evidence>
<accession>A0A1A9WE73</accession>